<organism evidence="2 3">
    <name type="scientific">Microtetraspora malaysiensis</name>
    <dbReference type="NCBI Taxonomy" id="161358"/>
    <lineage>
        <taxon>Bacteria</taxon>
        <taxon>Bacillati</taxon>
        <taxon>Actinomycetota</taxon>
        <taxon>Actinomycetes</taxon>
        <taxon>Streptosporangiales</taxon>
        <taxon>Streptosporangiaceae</taxon>
        <taxon>Microtetraspora</taxon>
    </lineage>
</organism>
<dbReference type="Proteomes" id="UP001602013">
    <property type="component" value="Unassembled WGS sequence"/>
</dbReference>
<gene>
    <name evidence="2" type="ORF">ACFYXI_18485</name>
</gene>
<proteinExistence type="predicted"/>
<keyword evidence="3" id="KW-1185">Reference proteome</keyword>
<sequence length="816" mass="84036">MNPGAPVDVGSDGNEAAPLARAERAVWLSATDPELAEAAARAVLAEAEAEPPGTRRCAEAVPVALRAAALAARELGDIDLAVARLERAVIVGADFPNRVAQARLSLVTIVAELGDPERGLRLADLAERDLTGVDLARLGVQRSGALILLGRFRDAVRHCDKALGGLGGDPRFHAGGLLNRGVARTYLEEYARAEADLSACARIAREAGLGHLAMLAEGNLPFVAARRGDISGAFESYRAAEATLFGYPERLAAMRADFAHALVEARLLGEARTLLERAVPDLAGSGAQAGLADARLLLSQVELLTGAAADARASAEAARSELVRQGRTARAPLATEVALRARLALDGPTPGLLAEMLACARDLDGGGAAADAAALRLTVAEAAMAMGDLPTARNRLTLLARSAAPAVVRQHALAVLRRLDGDLAGALNAARAGVATALAPRPAASANGEAAAPVEARAYAARSAEDLGRFCVALALEGGDPWTVLTCSERRRALVRVTPEPCLPAEAGPASEGALIELVRSDADLTGVLVTSGRSVLRRLGSYPAAAEATVRVRYALRRRNLRDVPAESGLDHDLAALDDALLGPLGVPAGPVTIVPTGALHTLPWPLLPSLRGRPVSVAASASSWLAGPEAPPVREPAVVAVAGPGLEHATVEADAVVRAHPGAVRVDPTRAAVLAALGRADVLHVAAHGTFSPRGPLLSRITLDDGPLMAYDLARLDRMPRLVILSACEAGMAHAPADGAVLGLAGAFLDRGVRCVIAGVVPVRDEEAPALMGMFHPLLRDGHTPAEALALAADATDVPGFVCFGAGDLRLVAR</sequence>
<name>A0ABW6SUS5_9ACTN</name>
<evidence type="ECO:0000313" key="2">
    <source>
        <dbReference type="EMBL" id="MFF3667588.1"/>
    </source>
</evidence>
<accession>A0ABW6SUS5</accession>
<dbReference type="EMBL" id="JBIASD010000011">
    <property type="protein sequence ID" value="MFF3667588.1"/>
    <property type="molecule type" value="Genomic_DNA"/>
</dbReference>
<dbReference type="Gene3D" id="1.25.40.10">
    <property type="entry name" value="Tetratricopeptide repeat domain"/>
    <property type="match status" value="1"/>
</dbReference>
<feature type="domain" description="CHAT" evidence="1">
    <location>
        <begin position="575"/>
        <end position="794"/>
    </location>
</feature>
<dbReference type="Pfam" id="PF12770">
    <property type="entry name" value="CHAT"/>
    <property type="match status" value="1"/>
</dbReference>
<dbReference type="InterPro" id="IPR024983">
    <property type="entry name" value="CHAT_dom"/>
</dbReference>
<reference evidence="2 3" key="1">
    <citation type="submission" date="2024-10" db="EMBL/GenBank/DDBJ databases">
        <title>The Natural Products Discovery Center: Release of the First 8490 Sequenced Strains for Exploring Actinobacteria Biosynthetic Diversity.</title>
        <authorList>
            <person name="Kalkreuter E."/>
            <person name="Kautsar S.A."/>
            <person name="Yang D."/>
            <person name="Bader C.D."/>
            <person name="Teijaro C.N."/>
            <person name="Fluegel L."/>
            <person name="Davis C.M."/>
            <person name="Simpson J.R."/>
            <person name="Lauterbach L."/>
            <person name="Steele A.D."/>
            <person name="Gui C."/>
            <person name="Meng S."/>
            <person name="Li G."/>
            <person name="Viehrig K."/>
            <person name="Ye F."/>
            <person name="Su P."/>
            <person name="Kiefer A.F."/>
            <person name="Nichols A."/>
            <person name="Cepeda A.J."/>
            <person name="Yan W."/>
            <person name="Fan B."/>
            <person name="Jiang Y."/>
            <person name="Adhikari A."/>
            <person name="Zheng C.-J."/>
            <person name="Schuster L."/>
            <person name="Cowan T.M."/>
            <person name="Smanski M.J."/>
            <person name="Chevrette M.G."/>
            <person name="De Carvalho L.P.S."/>
            <person name="Shen B."/>
        </authorList>
    </citation>
    <scope>NUCLEOTIDE SEQUENCE [LARGE SCALE GENOMIC DNA]</scope>
    <source>
        <strain evidence="2 3">NPDC002173</strain>
    </source>
</reference>
<protein>
    <submittedName>
        <fullName evidence="2">CHAT domain-containing protein</fullName>
    </submittedName>
</protein>
<evidence type="ECO:0000259" key="1">
    <source>
        <dbReference type="Pfam" id="PF12770"/>
    </source>
</evidence>
<comment type="caution">
    <text evidence="2">The sequence shown here is derived from an EMBL/GenBank/DDBJ whole genome shotgun (WGS) entry which is preliminary data.</text>
</comment>
<dbReference type="RefSeq" id="WP_387412817.1">
    <property type="nucleotide sequence ID" value="NZ_JBIASD010000011.1"/>
</dbReference>
<dbReference type="SUPFAM" id="SSF48452">
    <property type="entry name" value="TPR-like"/>
    <property type="match status" value="2"/>
</dbReference>
<evidence type="ECO:0000313" key="3">
    <source>
        <dbReference type="Proteomes" id="UP001602013"/>
    </source>
</evidence>
<dbReference type="InterPro" id="IPR011990">
    <property type="entry name" value="TPR-like_helical_dom_sf"/>
</dbReference>